<keyword evidence="3" id="KW-1185">Reference proteome</keyword>
<dbReference type="InterPro" id="IPR022516">
    <property type="entry name" value="CHP03798_Ocin"/>
</dbReference>
<dbReference type="RefSeq" id="WP_229489221.1">
    <property type="nucleotide sequence ID" value="NZ_JAIVFQ010000081.1"/>
</dbReference>
<organism evidence="2 3">
    <name type="scientific">Nostoc favosum CHAB5714</name>
    <dbReference type="NCBI Taxonomy" id="2780399"/>
    <lineage>
        <taxon>Bacteria</taxon>
        <taxon>Bacillati</taxon>
        <taxon>Cyanobacteriota</taxon>
        <taxon>Cyanophyceae</taxon>
        <taxon>Nostocales</taxon>
        <taxon>Nostocaceae</taxon>
        <taxon>Nostoc</taxon>
        <taxon>Nostoc favosum</taxon>
    </lineage>
</organism>
<dbReference type="InterPro" id="IPR012903">
    <property type="entry name" value="Nif11"/>
</dbReference>
<evidence type="ECO:0000313" key="2">
    <source>
        <dbReference type="EMBL" id="MCC5603515.1"/>
    </source>
</evidence>
<dbReference type="EMBL" id="JAIVFQ010000081">
    <property type="protein sequence ID" value="MCC5603515.1"/>
    <property type="molecule type" value="Genomic_DNA"/>
</dbReference>
<feature type="domain" description="Nif11" evidence="1">
    <location>
        <begin position="1"/>
        <end position="48"/>
    </location>
</feature>
<gene>
    <name evidence="2" type="ORF">LC586_31145</name>
</gene>
<evidence type="ECO:0000313" key="3">
    <source>
        <dbReference type="Proteomes" id="UP001199525"/>
    </source>
</evidence>
<proteinExistence type="predicted"/>
<dbReference type="Pfam" id="PF07862">
    <property type="entry name" value="Nif11"/>
    <property type="match status" value="1"/>
</dbReference>
<dbReference type="Proteomes" id="UP001199525">
    <property type="component" value="Unassembled WGS sequence"/>
</dbReference>
<comment type="caution">
    <text evidence="2">The sequence shown here is derived from an EMBL/GenBank/DDBJ whole genome shotgun (WGS) entry which is preliminary data.</text>
</comment>
<evidence type="ECO:0000259" key="1">
    <source>
        <dbReference type="Pfam" id="PF07862"/>
    </source>
</evidence>
<name>A0ABS8IGY8_9NOSO</name>
<dbReference type="NCBIfam" id="TIGR03798">
    <property type="entry name" value="leader_Nif11"/>
    <property type="match status" value="1"/>
</dbReference>
<sequence length="127" mass="13803">MSLENVQAFYAKLANDEAFRAQIQGVTSKDEYSQVVKSAGYDFTQDEFEEYTAQLLESTAGEDELKDLNEKELEAVFGGASSIPAKDIIVAQPIYGLPVWPPIDCPHKPPGSQLAYGVIQSDISGTA</sequence>
<reference evidence="2 3" key="1">
    <citation type="journal article" date="2021" name="Microorganisms">
        <title>Genome Evolution of Filamentous Cyanobacterium Nostoc Species: From Facultative Symbiosis to Free Living.</title>
        <authorList>
            <person name="Huo D."/>
            <person name="Li H."/>
            <person name="Cai F."/>
            <person name="Guo X."/>
            <person name="Qiao Z."/>
            <person name="Wang W."/>
            <person name="Yu G."/>
            <person name="Li R."/>
        </authorList>
    </citation>
    <scope>NUCLEOTIDE SEQUENCE [LARGE SCALE GENOMIC DNA]</scope>
    <source>
        <strain evidence="2 3">CHAB 5714</strain>
    </source>
</reference>
<accession>A0ABS8IGY8</accession>
<protein>
    <submittedName>
        <fullName evidence="2">Nif11-like leader peptide family natural product</fullName>
    </submittedName>
</protein>